<protein>
    <submittedName>
        <fullName evidence="1">Uncharacterized protein</fullName>
    </submittedName>
</protein>
<reference evidence="1 2" key="1">
    <citation type="submission" date="2019-11" db="EMBL/GenBank/DDBJ databases">
        <title>Comparative genomics of hydrocarbon-degrading Desulfosarcina strains.</title>
        <authorList>
            <person name="Watanabe M."/>
            <person name="Kojima H."/>
            <person name="Fukui M."/>
        </authorList>
    </citation>
    <scope>NUCLEOTIDE SEQUENCE [LARGE SCALE GENOMIC DNA]</scope>
    <source>
        <strain evidence="2">oXyS1</strain>
    </source>
</reference>
<keyword evidence="2" id="KW-1185">Reference proteome</keyword>
<sequence>MRTGAEITPSDMCMMRAPFKFAFELSTKNRDSDSTVLTQIGMALDN</sequence>
<gene>
    <name evidence="1" type="ORF">DSCOOX_28400</name>
</gene>
<proteinExistence type="predicted"/>
<evidence type="ECO:0000313" key="1">
    <source>
        <dbReference type="EMBL" id="BBO89660.1"/>
    </source>
</evidence>
<accession>A0A5K8ACJ7</accession>
<dbReference type="AlphaFoldDB" id="A0A5K8ACJ7"/>
<evidence type="ECO:0000313" key="2">
    <source>
        <dbReference type="Proteomes" id="UP000422108"/>
    </source>
</evidence>
<name>A0A5K8ACJ7_9BACT</name>
<dbReference type="EMBL" id="AP021879">
    <property type="protein sequence ID" value="BBO89660.1"/>
    <property type="molecule type" value="Genomic_DNA"/>
</dbReference>
<dbReference type="Proteomes" id="UP000422108">
    <property type="component" value="Chromosome"/>
</dbReference>
<organism evidence="1 2">
    <name type="scientific">Desulfosarcina ovata subsp. ovata</name>
    <dbReference type="NCBI Taxonomy" id="2752305"/>
    <lineage>
        <taxon>Bacteria</taxon>
        <taxon>Pseudomonadati</taxon>
        <taxon>Thermodesulfobacteriota</taxon>
        <taxon>Desulfobacteria</taxon>
        <taxon>Desulfobacterales</taxon>
        <taxon>Desulfosarcinaceae</taxon>
        <taxon>Desulfosarcina</taxon>
    </lineage>
</organism>